<organism evidence="2 4">
    <name type="scientific">Phytophthora infestans</name>
    <name type="common">Potato late blight agent</name>
    <name type="synonym">Botrytis infestans</name>
    <dbReference type="NCBI Taxonomy" id="4787"/>
    <lineage>
        <taxon>Eukaryota</taxon>
        <taxon>Sar</taxon>
        <taxon>Stramenopiles</taxon>
        <taxon>Oomycota</taxon>
        <taxon>Peronosporomycetes</taxon>
        <taxon>Peronosporales</taxon>
        <taxon>Peronosporaceae</taxon>
        <taxon>Phytophthora</taxon>
    </lineage>
</organism>
<keyword evidence="4" id="KW-1185">Reference proteome</keyword>
<dbReference type="Proteomes" id="UP000704712">
    <property type="component" value="Unassembled WGS sequence"/>
</dbReference>
<name>A0A833SLG3_PHYIN</name>
<evidence type="ECO:0000313" key="4">
    <source>
        <dbReference type="Proteomes" id="UP000602510"/>
    </source>
</evidence>
<dbReference type="AlphaFoldDB" id="A0A833SLG3"/>
<dbReference type="EMBL" id="WSZM01000267">
    <property type="protein sequence ID" value="KAF4036377.1"/>
    <property type="molecule type" value="Genomic_DNA"/>
</dbReference>
<evidence type="ECO:0000256" key="1">
    <source>
        <dbReference type="SAM" id="MobiDB-lite"/>
    </source>
</evidence>
<reference evidence="2" key="1">
    <citation type="submission" date="2020-04" db="EMBL/GenBank/DDBJ databases">
        <title>Hybrid Assembly of Korean Phytophthora infestans isolates.</title>
        <authorList>
            <person name="Prokchorchik M."/>
            <person name="Lee Y."/>
            <person name="Seo J."/>
            <person name="Cho J.-H."/>
            <person name="Park Y.-E."/>
            <person name="Jang D.-C."/>
            <person name="Im J.-S."/>
            <person name="Choi J.-G."/>
            <person name="Park H.-J."/>
            <person name="Lee G.-B."/>
            <person name="Lee Y.-G."/>
            <person name="Hong S.-Y."/>
            <person name="Cho K."/>
            <person name="Sohn K.H."/>
        </authorList>
    </citation>
    <scope>NUCLEOTIDE SEQUENCE</scope>
    <source>
        <strain evidence="2">KR_1_A1</strain>
        <strain evidence="3">KR_2_A2</strain>
    </source>
</reference>
<proteinExistence type="predicted"/>
<feature type="region of interest" description="Disordered" evidence="1">
    <location>
        <begin position="56"/>
        <end position="115"/>
    </location>
</feature>
<evidence type="ECO:0000313" key="2">
    <source>
        <dbReference type="EMBL" id="KAF4036377.1"/>
    </source>
</evidence>
<dbReference type="EMBL" id="JAACNO010000644">
    <property type="protein sequence ID" value="KAF4146152.1"/>
    <property type="molecule type" value="Genomic_DNA"/>
</dbReference>
<accession>A0A833SLG3</accession>
<sequence>MVVSKQFCVDIMDAERREWLGFQGGEAIAAAIANAARIRRNALQRDSRAQNREQVLRVLPAQVSDETIDDESVGTTEEPLNLEQQPPSDYSPRREEQQSQRRARHRTSARISEAC</sequence>
<evidence type="ECO:0000313" key="3">
    <source>
        <dbReference type="EMBL" id="KAF4146152.1"/>
    </source>
</evidence>
<protein>
    <submittedName>
        <fullName evidence="2">Uncharacterized protein</fullName>
    </submittedName>
</protein>
<dbReference type="Proteomes" id="UP000602510">
    <property type="component" value="Unassembled WGS sequence"/>
</dbReference>
<gene>
    <name evidence="2" type="ORF">GN244_ATG11486</name>
    <name evidence="3" type="ORF">GN958_ATG04627</name>
</gene>
<comment type="caution">
    <text evidence="2">The sequence shown here is derived from an EMBL/GenBank/DDBJ whole genome shotgun (WGS) entry which is preliminary data.</text>
</comment>